<feature type="domain" description="AB hydrolase-1" evidence="2">
    <location>
        <begin position="110"/>
        <end position="167"/>
    </location>
</feature>
<name>A0ABN6MZI2_9BACT</name>
<keyword evidence="1" id="KW-1133">Transmembrane helix</keyword>
<dbReference type="EMBL" id="AP025591">
    <property type="protein sequence ID" value="BDG06341.1"/>
    <property type="molecule type" value="Genomic_DNA"/>
</dbReference>
<keyword evidence="4" id="KW-1185">Reference proteome</keyword>
<dbReference type="RefSeq" id="WP_248355850.1">
    <property type="nucleotide sequence ID" value="NZ_AP025591.1"/>
</dbReference>
<gene>
    <name evidence="3" type="ORF">AMOR_53370</name>
</gene>
<dbReference type="Gene3D" id="3.40.50.1820">
    <property type="entry name" value="alpha/beta hydrolase"/>
    <property type="match status" value="1"/>
</dbReference>
<proteinExistence type="predicted"/>
<feature type="transmembrane region" description="Helical" evidence="1">
    <location>
        <begin position="23"/>
        <end position="43"/>
    </location>
</feature>
<dbReference type="InterPro" id="IPR029058">
    <property type="entry name" value="AB_hydrolase_fold"/>
</dbReference>
<organism evidence="3 4">
    <name type="scientific">Anaeromyxobacter oryzae</name>
    <dbReference type="NCBI Taxonomy" id="2918170"/>
    <lineage>
        <taxon>Bacteria</taxon>
        <taxon>Pseudomonadati</taxon>
        <taxon>Myxococcota</taxon>
        <taxon>Myxococcia</taxon>
        <taxon>Myxococcales</taxon>
        <taxon>Cystobacterineae</taxon>
        <taxon>Anaeromyxobacteraceae</taxon>
        <taxon>Anaeromyxobacter</taxon>
    </lineage>
</organism>
<sequence>MTLLLAAAGAARGAATGWIGLVAGAVLLALAAAIALARLRRALAERVRRSRRRRRAHPRHPVVLAHGLFGFDEIRVGARRHGYFRGVRERLEREGLVVHCPRVGKTASVAARAADFAAFVESLPARRVNVVGHSMGGLDARFAVARLGLGRKVASVTTIGTPHLGTPIADVGAALGERARLFAALGRLGVDVSAFRDLTTERMAAFNHAVPDVRGVHYASVVGAATRRRDVNPLLLPTYLWLLDRAGESDGVVPAASQRWGDLLRTVDADHWAQIGWSRHFDATAFYLELLRELGGRGL</sequence>
<keyword evidence="1" id="KW-0472">Membrane</keyword>
<dbReference type="Pfam" id="PF00561">
    <property type="entry name" value="Abhydrolase_1"/>
    <property type="match status" value="1"/>
</dbReference>
<dbReference type="SUPFAM" id="SSF53474">
    <property type="entry name" value="alpha/beta-Hydrolases"/>
    <property type="match status" value="1"/>
</dbReference>
<evidence type="ECO:0000313" key="4">
    <source>
        <dbReference type="Proteomes" id="UP001162891"/>
    </source>
</evidence>
<protein>
    <recommendedName>
        <fullName evidence="2">AB hydrolase-1 domain-containing protein</fullName>
    </recommendedName>
</protein>
<evidence type="ECO:0000313" key="3">
    <source>
        <dbReference type="EMBL" id="BDG06341.1"/>
    </source>
</evidence>
<dbReference type="Proteomes" id="UP001162891">
    <property type="component" value="Chromosome"/>
</dbReference>
<keyword evidence="1" id="KW-0812">Transmembrane</keyword>
<dbReference type="InterPro" id="IPR000073">
    <property type="entry name" value="AB_hydrolase_1"/>
</dbReference>
<accession>A0ABN6MZI2</accession>
<evidence type="ECO:0000259" key="2">
    <source>
        <dbReference type="Pfam" id="PF00561"/>
    </source>
</evidence>
<evidence type="ECO:0000256" key="1">
    <source>
        <dbReference type="SAM" id="Phobius"/>
    </source>
</evidence>
<reference evidence="4" key="1">
    <citation type="journal article" date="2022" name="Int. J. Syst. Evol. Microbiol.">
        <title>Anaeromyxobacter oryzae sp. nov., Anaeromyxobacter diazotrophicus sp. nov. and Anaeromyxobacter paludicola sp. nov., isolated from paddy soils.</title>
        <authorList>
            <person name="Itoh H."/>
            <person name="Xu Z."/>
            <person name="Mise K."/>
            <person name="Masuda Y."/>
            <person name="Ushijima N."/>
            <person name="Hayakawa C."/>
            <person name="Shiratori Y."/>
            <person name="Senoo K."/>
        </authorList>
    </citation>
    <scope>NUCLEOTIDE SEQUENCE [LARGE SCALE GENOMIC DNA]</scope>
    <source>
        <strain evidence="4">Red232</strain>
    </source>
</reference>